<comment type="similarity">
    <text evidence="1">Belongs to the alpha-actinin family.</text>
</comment>
<evidence type="ECO:0000256" key="3">
    <source>
        <dbReference type="ARBA" id="ARBA00022837"/>
    </source>
</evidence>
<dbReference type="OMA" id="QQRWITV"/>
<dbReference type="InterPro" id="IPR001715">
    <property type="entry name" value="CH_dom"/>
</dbReference>
<comment type="caution">
    <text evidence="7">The sequence shown here is derived from an EMBL/GenBank/DDBJ whole genome shotgun (WGS) entry which is preliminary data.</text>
</comment>
<dbReference type="PANTHER" id="PTHR11915">
    <property type="entry name" value="SPECTRIN/FILAMIN RELATED CYTOSKELETAL PROTEIN"/>
    <property type="match status" value="1"/>
</dbReference>
<dbReference type="GO" id="GO:0071520">
    <property type="term" value="P:actomyosin contractile ring assembly actin filament bundle convergence"/>
    <property type="evidence" value="ECO:0007669"/>
    <property type="project" value="EnsemblFungi"/>
</dbReference>
<dbReference type="PROSITE" id="PS50222">
    <property type="entry name" value="EF_HAND_2"/>
    <property type="match status" value="1"/>
</dbReference>
<proteinExistence type="inferred from homology"/>
<keyword evidence="4" id="KW-0009">Actin-binding</keyword>
<dbReference type="Pfam" id="PF00307">
    <property type="entry name" value="CH"/>
    <property type="match status" value="2"/>
</dbReference>
<dbReference type="Gene3D" id="1.10.418.10">
    <property type="entry name" value="Calponin-like domain"/>
    <property type="match status" value="2"/>
</dbReference>
<feature type="domain" description="EF-hand" evidence="6">
    <location>
        <begin position="499"/>
        <end position="534"/>
    </location>
</feature>
<evidence type="ECO:0000313" key="8">
    <source>
        <dbReference type="Proteomes" id="UP000186594"/>
    </source>
</evidence>
<dbReference type="GO" id="GO:0005509">
    <property type="term" value="F:calcium ion binding"/>
    <property type="evidence" value="ECO:0007669"/>
    <property type="project" value="InterPro"/>
</dbReference>
<protein>
    <submittedName>
        <fullName evidence="7">Alpha-actinin-like protein 1</fullName>
    </submittedName>
</protein>
<dbReference type="InterPro" id="IPR036872">
    <property type="entry name" value="CH_dom_sf"/>
</dbReference>
<evidence type="ECO:0000259" key="5">
    <source>
        <dbReference type="PROSITE" id="PS50021"/>
    </source>
</evidence>
<dbReference type="GO" id="GO:0051764">
    <property type="term" value="P:actin crosslink formation"/>
    <property type="evidence" value="ECO:0007669"/>
    <property type="project" value="EnsemblFungi"/>
</dbReference>
<evidence type="ECO:0000313" key="7">
    <source>
        <dbReference type="EMBL" id="OLL26997.1"/>
    </source>
</evidence>
<dbReference type="Pfam" id="PF08726">
    <property type="entry name" value="EFhand_Ca_insen"/>
    <property type="match status" value="1"/>
</dbReference>
<gene>
    <name evidence="7" type="ORF">NEOLI_000012</name>
</gene>
<dbReference type="FunFam" id="1.10.238.10:FF:000097">
    <property type="entry name" value="Alpha-actinin, sarcomeric (F-actin cross linking protein)"/>
    <property type="match status" value="1"/>
</dbReference>
<dbReference type="InterPro" id="IPR018247">
    <property type="entry name" value="EF_Hand_1_Ca_BS"/>
</dbReference>
<dbReference type="GO" id="GO:0032432">
    <property type="term" value="C:actin filament bundle"/>
    <property type="evidence" value="ECO:0007669"/>
    <property type="project" value="EnsemblFungi"/>
</dbReference>
<dbReference type="AlphaFoldDB" id="A0A1U7LWF2"/>
<evidence type="ECO:0000256" key="4">
    <source>
        <dbReference type="ARBA" id="ARBA00023203"/>
    </source>
</evidence>
<dbReference type="GO" id="GO:0110085">
    <property type="term" value="C:mitotic actomyosin contractile ring"/>
    <property type="evidence" value="ECO:0007669"/>
    <property type="project" value="EnsemblFungi"/>
</dbReference>
<accession>A0A1U7LWF2</accession>
<dbReference type="GO" id="GO:0051017">
    <property type="term" value="P:actin filament bundle assembly"/>
    <property type="evidence" value="ECO:0007669"/>
    <property type="project" value="EnsemblFungi"/>
</dbReference>
<reference evidence="7 8" key="1">
    <citation type="submission" date="2016-04" db="EMBL/GenBank/DDBJ databases">
        <title>Evolutionary innovation and constraint leading to complex multicellularity in the Ascomycota.</title>
        <authorList>
            <person name="Cisse O."/>
            <person name="Nguyen A."/>
            <person name="Hewitt D.A."/>
            <person name="Jedd G."/>
            <person name="Stajich J.E."/>
        </authorList>
    </citation>
    <scope>NUCLEOTIDE SEQUENCE [LARGE SCALE GENOMIC DNA]</scope>
    <source>
        <strain evidence="7 8">DAH-3</strain>
    </source>
</reference>
<dbReference type="STRING" id="1198029.A0A1U7LWF2"/>
<sequence length="645" mass="73977">MEQIRPRSTLESARLVGGDLEWQDTQHKTFSKCLTEKYRVNTKLSSRKITPAENLKYDLSDGIRLIQLLVCINHLFFSKTTELIVHVGSNRRGISWAAENVNSALDYIKNQGFPLTNIGAEDIIDGNLKIILGLIWTLILRFTIADINEEGVSAKAGLLLWCQRKTAGYPGVDVIDFTTRCAIINRYRPDLIDYNSLDHSKRKENTAMAMQLAAEHLDIPQLLDVEDLCDVQKPDERSVMTYIAEYFHAFSAMDQHQTAGRRVERFAQMLLSAWEMKTDYEQRLLDCLMDVQNTWHASLFDGTYADAKRQSYEFAEYKKTEKRSWSAEKTDVESLFGNIQVKIKTYGLKPYWPPPGLELGDLETAWKELLAAEANRSKDINGKIREQINLSFADKANEFSLRLGTVTLEITTLEGELEDQLLHMQRVKAGLDPLNNDLLLLEKLEKECISANIEENDYTIYSFDDLAYEFDLAMDSVAKKLAFIENQIVARDMTNLTPAQLEEFESVFRHFDKDHSNVLQSHEFNAALASFGVIHEIDEQERLFNRVSTGTGVVRFEQFIRFMVELTEDQNTPEQVCQSFREAADHKPYITELDLHQAFVPIQLVDYLTQTMPYVETEYGERAYDYTGYILSSCASANGHKFHQS</sequence>
<dbReference type="InterPro" id="IPR014837">
    <property type="entry name" value="EF-hand_Ca_insen"/>
</dbReference>
<dbReference type="EMBL" id="LXFE01000126">
    <property type="protein sequence ID" value="OLL26997.1"/>
    <property type="molecule type" value="Genomic_DNA"/>
</dbReference>
<dbReference type="Gene3D" id="1.20.58.60">
    <property type="match status" value="2"/>
</dbReference>
<feature type="domain" description="Calponin-homology (CH)" evidence="5">
    <location>
        <begin position="28"/>
        <end position="143"/>
    </location>
</feature>
<dbReference type="CDD" id="cd00051">
    <property type="entry name" value="EFh"/>
    <property type="match status" value="1"/>
</dbReference>
<dbReference type="InterPro" id="IPR002048">
    <property type="entry name" value="EF_hand_dom"/>
</dbReference>
<dbReference type="SMART" id="SM01184">
    <property type="entry name" value="efhand_Ca_insen"/>
    <property type="match status" value="1"/>
</dbReference>
<dbReference type="OrthoDB" id="10017054at2759"/>
<dbReference type="SUPFAM" id="SSF47473">
    <property type="entry name" value="EF-hand"/>
    <property type="match status" value="1"/>
</dbReference>
<dbReference type="Proteomes" id="UP000186594">
    <property type="component" value="Unassembled WGS sequence"/>
</dbReference>
<dbReference type="SUPFAM" id="SSF46966">
    <property type="entry name" value="Spectrin repeat"/>
    <property type="match status" value="2"/>
</dbReference>
<dbReference type="PROSITE" id="PS00018">
    <property type="entry name" value="EF_HAND_1"/>
    <property type="match status" value="1"/>
</dbReference>
<evidence type="ECO:0000259" key="6">
    <source>
        <dbReference type="PROSITE" id="PS50222"/>
    </source>
</evidence>
<dbReference type="SUPFAM" id="SSF47576">
    <property type="entry name" value="Calponin-homology domain, CH-domain"/>
    <property type="match status" value="1"/>
</dbReference>
<name>A0A1U7LWF2_NEOID</name>
<feature type="domain" description="Calponin-homology (CH)" evidence="5">
    <location>
        <begin position="152"/>
        <end position="251"/>
    </location>
</feature>
<evidence type="ECO:0000256" key="1">
    <source>
        <dbReference type="ARBA" id="ARBA00010255"/>
    </source>
</evidence>
<evidence type="ECO:0000256" key="2">
    <source>
        <dbReference type="ARBA" id="ARBA00022737"/>
    </source>
</evidence>
<keyword evidence="2" id="KW-0677">Repeat</keyword>
<dbReference type="SMART" id="SM00033">
    <property type="entry name" value="CH"/>
    <property type="match status" value="2"/>
</dbReference>
<organism evidence="7 8">
    <name type="scientific">Neolecta irregularis (strain DAH-3)</name>
    <dbReference type="NCBI Taxonomy" id="1198029"/>
    <lineage>
        <taxon>Eukaryota</taxon>
        <taxon>Fungi</taxon>
        <taxon>Dikarya</taxon>
        <taxon>Ascomycota</taxon>
        <taxon>Taphrinomycotina</taxon>
        <taxon>Neolectales</taxon>
        <taxon>Neolectaceae</taxon>
        <taxon>Neolecta</taxon>
    </lineage>
</organism>
<keyword evidence="8" id="KW-1185">Reference proteome</keyword>
<dbReference type="InterPro" id="IPR001589">
    <property type="entry name" value="Actinin_actin-bd_CS"/>
</dbReference>
<keyword evidence="3" id="KW-0106">Calcium</keyword>
<dbReference type="InterPro" id="IPR011992">
    <property type="entry name" value="EF-hand-dom_pair"/>
</dbReference>
<dbReference type="GO" id="GO:0051015">
    <property type="term" value="F:actin filament binding"/>
    <property type="evidence" value="ECO:0007669"/>
    <property type="project" value="EnsemblFungi"/>
</dbReference>
<dbReference type="Gene3D" id="1.10.238.10">
    <property type="entry name" value="EF-hand"/>
    <property type="match status" value="2"/>
</dbReference>
<dbReference type="PROSITE" id="PS00020">
    <property type="entry name" value="ACTININ_2"/>
    <property type="match status" value="1"/>
</dbReference>
<dbReference type="PROSITE" id="PS50021">
    <property type="entry name" value="CH"/>
    <property type="match status" value="2"/>
</dbReference>